<dbReference type="GO" id="GO:0003677">
    <property type="term" value="F:DNA binding"/>
    <property type="evidence" value="ECO:0007669"/>
    <property type="project" value="InterPro"/>
</dbReference>
<dbReference type="InterPro" id="IPR001387">
    <property type="entry name" value="Cro/C1-type_HTH"/>
</dbReference>
<dbReference type="CDD" id="cd00093">
    <property type="entry name" value="HTH_XRE"/>
    <property type="match status" value="1"/>
</dbReference>
<dbReference type="Pfam" id="PF01381">
    <property type="entry name" value="HTH_3"/>
    <property type="match status" value="1"/>
</dbReference>
<sequence>MEELGLELTRLRKASGLTLRRVEAAIGVSNAYLSQLETGKIKTPSPNTLFKLSQLFGGSYEDLMAKAGYPVPQSQSRQVPETVSRLAARVGEVSSSEADALADYLKFLRQQRAE</sequence>
<dbReference type="OrthoDB" id="9809730at2"/>
<evidence type="ECO:0000259" key="1">
    <source>
        <dbReference type="PROSITE" id="PS50943"/>
    </source>
</evidence>
<keyword evidence="3" id="KW-1185">Reference proteome</keyword>
<dbReference type="SMART" id="SM00530">
    <property type="entry name" value="HTH_XRE"/>
    <property type="match status" value="1"/>
</dbReference>
<dbReference type="RefSeq" id="WP_076626085.1">
    <property type="nucleotide sequence ID" value="NZ_CP019312.1"/>
</dbReference>
<accession>A0A1P8MQH3</accession>
<dbReference type="PROSITE" id="PS50943">
    <property type="entry name" value="HTH_CROC1"/>
    <property type="match status" value="1"/>
</dbReference>
<name>A0A1P8MQH3_9RHOB</name>
<proteinExistence type="predicted"/>
<reference evidence="2 3" key="1">
    <citation type="submission" date="2017-01" db="EMBL/GenBank/DDBJ databases">
        <title>Complete genome of Tateyamaria omphalii DOK1-4 isolated from seawater in Dokdo.</title>
        <authorList>
            <person name="Kim J.H."/>
            <person name="Chi W.-J."/>
        </authorList>
    </citation>
    <scope>NUCLEOTIDE SEQUENCE [LARGE SCALE GENOMIC DNA]</scope>
    <source>
        <strain evidence="2 3">DOK1-4</strain>
    </source>
</reference>
<dbReference type="AlphaFoldDB" id="A0A1P8MQH3"/>
<dbReference type="KEGG" id="tom:BWR18_00075"/>
<dbReference type="InterPro" id="IPR010982">
    <property type="entry name" value="Lambda_DNA-bd_dom_sf"/>
</dbReference>
<feature type="domain" description="HTH cro/C1-type" evidence="1">
    <location>
        <begin position="8"/>
        <end position="63"/>
    </location>
</feature>
<dbReference type="SUPFAM" id="SSF47413">
    <property type="entry name" value="lambda repressor-like DNA-binding domains"/>
    <property type="match status" value="1"/>
</dbReference>
<dbReference type="EMBL" id="CP019312">
    <property type="protein sequence ID" value="APX10271.1"/>
    <property type="molecule type" value="Genomic_DNA"/>
</dbReference>
<dbReference type="STRING" id="299262.BWR18_00075"/>
<organism evidence="2 3">
    <name type="scientific">Tateyamaria omphalii</name>
    <dbReference type="NCBI Taxonomy" id="299262"/>
    <lineage>
        <taxon>Bacteria</taxon>
        <taxon>Pseudomonadati</taxon>
        <taxon>Pseudomonadota</taxon>
        <taxon>Alphaproteobacteria</taxon>
        <taxon>Rhodobacterales</taxon>
        <taxon>Roseobacteraceae</taxon>
        <taxon>Tateyamaria</taxon>
    </lineage>
</organism>
<gene>
    <name evidence="2" type="ORF">BWR18_00075</name>
</gene>
<dbReference type="Proteomes" id="UP000186336">
    <property type="component" value="Chromosome"/>
</dbReference>
<protein>
    <recommendedName>
        <fullName evidence="1">HTH cro/C1-type domain-containing protein</fullName>
    </recommendedName>
</protein>
<evidence type="ECO:0000313" key="2">
    <source>
        <dbReference type="EMBL" id="APX10271.1"/>
    </source>
</evidence>
<dbReference type="Gene3D" id="1.10.260.40">
    <property type="entry name" value="lambda repressor-like DNA-binding domains"/>
    <property type="match status" value="1"/>
</dbReference>
<evidence type="ECO:0000313" key="3">
    <source>
        <dbReference type="Proteomes" id="UP000186336"/>
    </source>
</evidence>